<dbReference type="AlphaFoldDB" id="A0A2T0N7I9"/>
<dbReference type="GO" id="GO:0042597">
    <property type="term" value="C:periplasmic space"/>
    <property type="evidence" value="ECO:0007669"/>
    <property type="project" value="UniProtKB-SubCell"/>
</dbReference>
<comment type="similarity">
    <text evidence="2">Belongs to the bacterial solute-binding protein SsuA/TauA family.</text>
</comment>
<dbReference type="Gene3D" id="3.40.190.10">
    <property type="entry name" value="Periplasmic binding protein-like II"/>
    <property type="match status" value="2"/>
</dbReference>
<evidence type="ECO:0000259" key="4">
    <source>
        <dbReference type="Pfam" id="PF09084"/>
    </source>
</evidence>
<dbReference type="PROSITE" id="PS51257">
    <property type="entry name" value="PROKAR_LIPOPROTEIN"/>
    <property type="match status" value="1"/>
</dbReference>
<dbReference type="Pfam" id="PF09084">
    <property type="entry name" value="NMT1"/>
    <property type="match status" value="1"/>
</dbReference>
<keyword evidence="6" id="KW-1185">Reference proteome</keyword>
<proteinExistence type="inferred from homology"/>
<dbReference type="Proteomes" id="UP000238312">
    <property type="component" value="Unassembled WGS sequence"/>
</dbReference>
<accession>A0A2T0N7I9</accession>
<evidence type="ECO:0000256" key="2">
    <source>
        <dbReference type="ARBA" id="ARBA00010742"/>
    </source>
</evidence>
<keyword evidence="3" id="KW-0732">Signal</keyword>
<comment type="caution">
    <text evidence="5">The sequence shown here is derived from an EMBL/GenBank/DDBJ whole genome shotgun (WGS) entry which is preliminary data.</text>
</comment>
<protein>
    <submittedName>
        <fullName evidence="5">NitT/TauT family transport system substrate-binding protein</fullName>
    </submittedName>
</protein>
<evidence type="ECO:0000313" key="6">
    <source>
        <dbReference type="Proteomes" id="UP000238312"/>
    </source>
</evidence>
<comment type="subcellular location">
    <subcellularLocation>
        <location evidence="1">Periplasm</location>
    </subcellularLocation>
</comment>
<dbReference type="SUPFAM" id="SSF53850">
    <property type="entry name" value="Periplasmic binding protein-like II"/>
    <property type="match status" value="1"/>
</dbReference>
<organism evidence="5 6">
    <name type="scientific">Nonomuraea fuscirosea</name>
    <dbReference type="NCBI Taxonomy" id="1291556"/>
    <lineage>
        <taxon>Bacteria</taxon>
        <taxon>Bacillati</taxon>
        <taxon>Actinomycetota</taxon>
        <taxon>Actinomycetes</taxon>
        <taxon>Streptosporangiales</taxon>
        <taxon>Streptosporangiaceae</taxon>
        <taxon>Nonomuraea</taxon>
    </lineage>
</organism>
<gene>
    <name evidence="5" type="ORF">B0I32_103514</name>
</gene>
<feature type="domain" description="SsuA/THI5-like" evidence="4">
    <location>
        <begin position="46"/>
        <end position="261"/>
    </location>
</feature>
<reference evidence="5 6" key="1">
    <citation type="submission" date="2018-03" db="EMBL/GenBank/DDBJ databases">
        <title>Genomic Encyclopedia of Type Strains, Phase III (KMG-III): the genomes of soil and plant-associated and newly described type strains.</title>
        <authorList>
            <person name="Whitman W."/>
        </authorList>
    </citation>
    <scope>NUCLEOTIDE SEQUENCE [LARGE SCALE GENOMIC DNA]</scope>
    <source>
        <strain evidence="5 6">CGMCC 4.7104</strain>
    </source>
</reference>
<dbReference type="EMBL" id="PVNG01000003">
    <property type="protein sequence ID" value="PRX68552.1"/>
    <property type="molecule type" value="Genomic_DNA"/>
</dbReference>
<dbReference type="PANTHER" id="PTHR30024">
    <property type="entry name" value="ALIPHATIC SULFONATES-BINDING PROTEIN-RELATED"/>
    <property type="match status" value="1"/>
</dbReference>
<dbReference type="PANTHER" id="PTHR30024:SF47">
    <property type="entry name" value="TAURINE-BINDING PERIPLASMIC PROTEIN"/>
    <property type="match status" value="1"/>
</dbReference>
<sequence>MSGFRRATVLGLLALLITACGGGGDSGRQANGLEKAEIRIGMLPLPEVAPIQIAIDKGYFAAEGLKVTTEQITGGAAAMPDLVSGKLDIMHGNYVSALLAAASGTVKLKIVGAAYDAKPGNFTLMTKKGSPITGLSQLKGHTIGVNTLNNIATLTMSALLKPAGLAPQDVKFIERPFPEMAGALDSGQVEVAFLPEPFSQAAAAQSGAVELAEPFAGPMADFPIAGYLTTETFAAQNPKTVAAFQRALRKGAELALSNPAEVAPALEKYTKIDRATAATMKLGGFATSVDPAKVQRVADLMLEFGYLKQKFDATPLIAAAPGS</sequence>
<evidence type="ECO:0000256" key="3">
    <source>
        <dbReference type="ARBA" id="ARBA00022729"/>
    </source>
</evidence>
<dbReference type="InterPro" id="IPR015168">
    <property type="entry name" value="SsuA/THI5"/>
</dbReference>
<name>A0A2T0N7I9_9ACTN</name>
<evidence type="ECO:0000256" key="1">
    <source>
        <dbReference type="ARBA" id="ARBA00004418"/>
    </source>
</evidence>
<evidence type="ECO:0000313" key="5">
    <source>
        <dbReference type="EMBL" id="PRX68552.1"/>
    </source>
</evidence>